<dbReference type="RefSeq" id="WP_111876860.1">
    <property type="nucleotide sequence ID" value="NZ_CBCSGC010000005.1"/>
</dbReference>
<gene>
    <name evidence="2" type="ORF">AX018_10136</name>
</gene>
<dbReference type="PROSITE" id="PS51186">
    <property type="entry name" value="GNAT"/>
    <property type="match status" value="1"/>
</dbReference>
<evidence type="ECO:0000259" key="1">
    <source>
        <dbReference type="PROSITE" id="PS51186"/>
    </source>
</evidence>
<comment type="caution">
    <text evidence="2">The sequence shown here is derived from an EMBL/GenBank/DDBJ whole genome shotgun (WGS) entry which is preliminary data.</text>
</comment>
<sequence>MAPGLHWHWSRFDDLGVHALHDALALRCRVFILEQGPYQDPDDADKRSWHLLGRDDAGRLQAGLRVTDPGVKYPEPSIGRVVTAPEARGTGAGRALVREGLGRCAAAWPGHAVRISAQAHLQRFYGEAGFATVSPEYLEDGIPHVEMLWTPPPARG</sequence>
<dbReference type="InterPro" id="IPR016181">
    <property type="entry name" value="Acyl_CoA_acyltransferase"/>
</dbReference>
<dbReference type="Pfam" id="PF13673">
    <property type="entry name" value="Acetyltransf_10"/>
    <property type="match status" value="1"/>
</dbReference>
<dbReference type="CDD" id="cd04301">
    <property type="entry name" value="NAT_SF"/>
    <property type="match status" value="1"/>
</dbReference>
<name>A0A328ZCP1_9BURK</name>
<accession>A0A328ZCP1</accession>
<reference evidence="2 3" key="1">
    <citation type="submission" date="2018-06" db="EMBL/GenBank/DDBJ databases">
        <title>Genomic Encyclopedia of Archaeal and Bacterial Type Strains, Phase II (KMG-II): from individual species to whole genera.</title>
        <authorList>
            <person name="Goeker M."/>
        </authorList>
    </citation>
    <scope>NUCLEOTIDE SEQUENCE [LARGE SCALE GENOMIC DNA]</scope>
    <source>
        <strain evidence="2 3">CFPB 3232</strain>
    </source>
</reference>
<keyword evidence="3" id="KW-1185">Reference proteome</keyword>
<evidence type="ECO:0000313" key="3">
    <source>
        <dbReference type="Proteomes" id="UP000248856"/>
    </source>
</evidence>
<organism evidence="2 3">
    <name type="scientific">Paracidovorax anthurii</name>
    <dbReference type="NCBI Taxonomy" id="78229"/>
    <lineage>
        <taxon>Bacteria</taxon>
        <taxon>Pseudomonadati</taxon>
        <taxon>Pseudomonadota</taxon>
        <taxon>Betaproteobacteria</taxon>
        <taxon>Burkholderiales</taxon>
        <taxon>Comamonadaceae</taxon>
        <taxon>Paracidovorax</taxon>
    </lineage>
</organism>
<dbReference type="Gene3D" id="3.40.630.30">
    <property type="match status" value="1"/>
</dbReference>
<protein>
    <submittedName>
        <fullName evidence="2">ElaA protein</fullName>
    </submittedName>
</protein>
<feature type="domain" description="N-acetyltransferase" evidence="1">
    <location>
        <begin position="10"/>
        <end position="152"/>
    </location>
</feature>
<proteinExistence type="predicted"/>
<dbReference type="AlphaFoldDB" id="A0A328ZCP1"/>
<evidence type="ECO:0000313" key="2">
    <source>
        <dbReference type="EMBL" id="RAR83861.1"/>
    </source>
</evidence>
<dbReference type="InterPro" id="IPR000182">
    <property type="entry name" value="GNAT_dom"/>
</dbReference>
<dbReference type="Proteomes" id="UP000248856">
    <property type="component" value="Unassembled WGS sequence"/>
</dbReference>
<dbReference type="EMBL" id="QLTA01000013">
    <property type="protein sequence ID" value="RAR83861.1"/>
    <property type="molecule type" value="Genomic_DNA"/>
</dbReference>
<dbReference type="OrthoDB" id="9796171at2"/>
<dbReference type="SUPFAM" id="SSF55729">
    <property type="entry name" value="Acyl-CoA N-acyltransferases (Nat)"/>
    <property type="match status" value="1"/>
</dbReference>
<dbReference type="GO" id="GO:0016747">
    <property type="term" value="F:acyltransferase activity, transferring groups other than amino-acyl groups"/>
    <property type="evidence" value="ECO:0007669"/>
    <property type="project" value="InterPro"/>
</dbReference>